<dbReference type="PRINTS" id="PR01036">
    <property type="entry name" value="TCRTETB"/>
</dbReference>
<dbReference type="KEGG" id="cthi:THC_1049"/>
<feature type="transmembrane region" description="Helical" evidence="8">
    <location>
        <begin position="16"/>
        <end position="40"/>
    </location>
</feature>
<feature type="transmembrane region" description="Helical" evidence="8">
    <location>
        <begin position="109"/>
        <end position="134"/>
    </location>
</feature>
<proteinExistence type="inferred from homology"/>
<feature type="transmembrane region" description="Helical" evidence="8">
    <location>
        <begin position="83"/>
        <end position="103"/>
    </location>
</feature>
<feature type="transmembrane region" description="Helical" evidence="8">
    <location>
        <begin position="278"/>
        <end position="299"/>
    </location>
</feature>
<evidence type="ECO:0000313" key="10">
    <source>
        <dbReference type="EMBL" id="BAU23431.1"/>
    </source>
</evidence>
<accession>A0A0U5AHQ9</accession>
<evidence type="ECO:0000256" key="8">
    <source>
        <dbReference type="SAM" id="Phobius"/>
    </source>
</evidence>
<reference evidence="11" key="2">
    <citation type="journal article" date="2016" name="Int. J. Syst. Evol. Microbiol.">
        <title>Caldimicrobium thiodismutans sp. nov., a sulfur-disproportionating bacterium isolated from a hot spring.</title>
        <authorList>
            <person name="Kojima H."/>
            <person name="Umezawa K."/>
            <person name="Fukui M."/>
        </authorList>
    </citation>
    <scope>NUCLEOTIDE SEQUENCE [LARGE SCALE GENOMIC DNA]</scope>
    <source>
        <strain evidence="11">TF1</strain>
    </source>
</reference>
<dbReference type="InterPro" id="IPR036259">
    <property type="entry name" value="MFS_trans_sf"/>
</dbReference>
<dbReference type="SUPFAM" id="SSF103473">
    <property type="entry name" value="MFS general substrate transporter"/>
    <property type="match status" value="1"/>
</dbReference>
<feature type="transmembrane region" description="Helical" evidence="8">
    <location>
        <begin position="236"/>
        <end position="257"/>
    </location>
</feature>
<feature type="transmembrane region" description="Helical" evidence="8">
    <location>
        <begin position="170"/>
        <end position="192"/>
    </location>
</feature>
<keyword evidence="11" id="KW-1185">Reference proteome</keyword>
<dbReference type="Gene3D" id="1.20.1250.20">
    <property type="entry name" value="MFS general substrate transporter like domains"/>
    <property type="match status" value="1"/>
</dbReference>
<dbReference type="PROSITE" id="PS50850">
    <property type="entry name" value="MFS"/>
    <property type="match status" value="1"/>
</dbReference>
<dbReference type="GO" id="GO:0005886">
    <property type="term" value="C:plasma membrane"/>
    <property type="evidence" value="ECO:0007669"/>
    <property type="project" value="UniProtKB-SubCell"/>
</dbReference>
<organism evidence="10 11">
    <name type="scientific">Caldimicrobium thiodismutans</name>
    <dbReference type="NCBI Taxonomy" id="1653476"/>
    <lineage>
        <taxon>Bacteria</taxon>
        <taxon>Pseudomonadati</taxon>
        <taxon>Thermodesulfobacteriota</taxon>
        <taxon>Thermodesulfobacteria</taxon>
        <taxon>Thermodesulfobacteriales</taxon>
        <taxon>Thermodesulfobacteriaceae</taxon>
        <taxon>Caldimicrobium</taxon>
    </lineage>
</organism>
<dbReference type="STRING" id="1653476.THC_1049"/>
<feature type="transmembrane region" description="Helical" evidence="8">
    <location>
        <begin position="311"/>
        <end position="331"/>
    </location>
</feature>
<comment type="subcellular location">
    <subcellularLocation>
        <location evidence="1">Cell membrane</location>
        <topology evidence="1">Multi-pass membrane protein</topology>
    </subcellularLocation>
</comment>
<dbReference type="PANTHER" id="PTHR42718:SF9">
    <property type="entry name" value="MAJOR FACILITATOR SUPERFAMILY MULTIDRUG TRANSPORTER MFSC"/>
    <property type="match status" value="1"/>
</dbReference>
<dbReference type="Gene3D" id="1.20.1720.10">
    <property type="entry name" value="Multidrug resistance protein D"/>
    <property type="match status" value="1"/>
</dbReference>
<sequence>MDFETFHQRIIRVERILITIIVMVGFFMAILDTTIVDIVVPKMMGPLSTDLYGIQWVITSYMMAAATGLLFTENFARFIGYPYTFITGLGIFTISSFFCGTAQNLPQMIFFRVVQGLGEAFIAASAQTILIASYPPQRRGLAMGIFGLGVSFAPALGPTLGGFITEHLSWRWVFFVNIPVGILNFLAALLYLPKELGRSKIFHFNYLSYLFIAVATTSLLIMLSKGQQLGWFQSDLILILLFVSLIGFVLYLLSELLSKKPLLNLSIYKIPEFGLPMGMHFFTLGFGMYQIFYLLPLYYENLKGLTTFQAGVHILVFACFIGTFSVISGYLSDRFAPGRILLFSSLIFIFTSYYLIPQLNYYTPAWKSSLLCIPLGISMGTFFAPLTAISLRKLGPLTGLGVVLMHYQRFVGGSFGTALATNHLEYYTNENFLRITELQNYGIVKQFLQEKTYFAEKFFSGELAEKKVSALLYKAQYVQALSWGFQETFRAVAFWGLLGFLFLLALFLLKSRGFLKMRASIKLFKAKSKLKT</sequence>
<feature type="transmembrane region" description="Helical" evidence="8">
    <location>
        <begin position="492"/>
        <end position="509"/>
    </location>
</feature>
<feature type="transmembrane region" description="Helical" evidence="8">
    <location>
        <begin position="204"/>
        <end position="224"/>
    </location>
</feature>
<protein>
    <submittedName>
        <fullName evidence="10">MFS transporter</fullName>
    </submittedName>
</protein>
<dbReference type="Pfam" id="PF07690">
    <property type="entry name" value="MFS_1"/>
    <property type="match status" value="1"/>
</dbReference>
<evidence type="ECO:0000256" key="4">
    <source>
        <dbReference type="ARBA" id="ARBA00022475"/>
    </source>
</evidence>
<dbReference type="CDD" id="cd17503">
    <property type="entry name" value="MFS_LmrB_MDR_like"/>
    <property type="match status" value="1"/>
</dbReference>
<dbReference type="InterPro" id="IPR020846">
    <property type="entry name" value="MFS_dom"/>
</dbReference>
<feature type="transmembrane region" description="Helical" evidence="8">
    <location>
        <begin position="368"/>
        <end position="388"/>
    </location>
</feature>
<dbReference type="PANTHER" id="PTHR42718">
    <property type="entry name" value="MAJOR FACILITATOR SUPERFAMILY MULTIDRUG TRANSPORTER MFSC"/>
    <property type="match status" value="1"/>
</dbReference>
<dbReference type="PATRIC" id="fig|1653476.3.peg.1097"/>
<evidence type="ECO:0000256" key="6">
    <source>
        <dbReference type="ARBA" id="ARBA00022989"/>
    </source>
</evidence>
<dbReference type="OrthoDB" id="9807274at2"/>
<dbReference type="InterPro" id="IPR004638">
    <property type="entry name" value="EmrB-like"/>
</dbReference>
<keyword evidence="6 8" id="KW-1133">Transmembrane helix</keyword>
<keyword evidence="3" id="KW-0813">Transport</keyword>
<feature type="transmembrane region" description="Helical" evidence="8">
    <location>
        <begin position="141"/>
        <end position="164"/>
    </location>
</feature>
<dbReference type="GO" id="GO:0022857">
    <property type="term" value="F:transmembrane transporter activity"/>
    <property type="evidence" value="ECO:0007669"/>
    <property type="project" value="InterPro"/>
</dbReference>
<dbReference type="InterPro" id="IPR011701">
    <property type="entry name" value="MFS"/>
</dbReference>
<dbReference type="RefSeq" id="WP_068514337.1">
    <property type="nucleotide sequence ID" value="NZ_AP014945.1"/>
</dbReference>
<evidence type="ECO:0000256" key="1">
    <source>
        <dbReference type="ARBA" id="ARBA00004651"/>
    </source>
</evidence>
<feature type="transmembrane region" description="Helical" evidence="8">
    <location>
        <begin position="338"/>
        <end position="356"/>
    </location>
</feature>
<evidence type="ECO:0000256" key="2">
    <source>
        <dbReference type="ARBA" id="ARBA00008537"/>
    </source>
</evidence>
<keyword evidence="4" id="KW-1003">Cell membrane</keyword>
<reference evidence="10 11" key="1">
    <citation type="journal article" date="2016" name="Int. J. Syst. Evol. Microbiol.">
        <title>Caldimicrobium thiodismutans sp. nov., a sulfur-disproportionating bacterium isolated from a hot spring, and emended description of the genus Caldimicrobium.</title>
        <authorList>
            <person name="Kojima H."/>
            <person name="Umezawa K."/>
            <person name="Fukui M."/>
        </authorList>
    </citation>
    <scope>NUCLEOTIDE SEQUENCE [LARGE SCALE GENOMIC DNA]</scope>
    <source>
        <strain evidence="10 11">TF1</strain>
    </source>
</reference>
<evidence type="ECO:0000256" key="7">
    <source>
        <dbReference type="ARBA" id="ARBA00023136"/>
    </source>
</evidence>
<evidence type="ECO:0000313" key="11">
    <source>
        <dbReference type="Proteomes" id="UP000068196"/>
    </source>
</evidence>
<feature type="domain" description="Major facilitator superfamily (MFS) profile" evidence="9">
    <location>
        <begin position="18"/>
        <end position="511"/>
    </location>
</feature>
<dbReference type="Proteomes" id="UP000068196">
    <property type="component" value="Chromosome"/>
</dbReference>
<evidence type="ECO:0000259" key="9">
    <source>
        <dbReference type="PROSITE" id="PS50850"/>
    </source>
</evidence>
<dbReference type="AlphaFoldDB" id="A0A0U5AHQ9"/>
<name>A0A0U5AHQ9_9BACT</name>
<dbReference type="NCBIfam" id="TIGR00711">
    <property type="entry name" value="efflux_EmrB"/>
    <property type="match status" value="1"/>
</dbReference>
<keyword evidence="7 8" id="KW-0472">Membrane</keyword>
<dbReference type="EMBL" id="AP014945">
    <property type="protein sequence ID" value="BAU23431.1"/>
    <property type="molecule type" value="Genomic_DNA"/>
</dbReference>
<evidence type="ECO:0000256" key="5">
    <source>
        <dbReference type="ARBA" id="ARBA00022692"/>
    </source>
</evidence>
<gene>
    <name evidence="10" type="ORF">THC_1049</name>
</gene>
<comment type="similarity">
    <text evidence="2">Belongs to the major facilitator superfamily. EmrB family.</text>
</comment>
<evidence type="ECO:0000256" key="3">
    <source>
        <dbReference type="ARBA" id="ARBA00022448"/>
    </source>
</evidence>
<keyword evidence="5 8" id="KW-0812">Transmembrane</keyword>